<dbReference type="Pfam" id="PF01575">
    <property type="entry name" value="MaoC_dehydratas"/>
    <property type="match status" value="1"/>
</dbReference>
<feature type="compositionally biased region" description="Gly residues" evidence="2">
    <location>
        <begin position="185"/>
        <end position="206"/>
    </location>
</feature>
<evidence type="ECO:0000259" key="3">
    <source>
        <dbReference type="Pfam" id="PF01575"/>
    </source>
</evidence>
<dbReference type="InterPro" id="IPR002539">
    <property type="entry name" value="MaoC-like_dom"/>
</dbReference>
<feature type="non-terminal residue" evidence="4">
    <location>
        <position position="289"/>
    </location>
</feature>
<evidence type="ECO:0000313" key="5">
    <source>
        <dbReference type="Proteomes" id="UP000824151"/>
    </source>
</evidence>
<reference evidence="4" key="1">
    <citation type="journal article" date="2021" name="PeerJ">
        <title>Extensive microbial diversity within the chicken gut microbiome revealed by metagenomics and culture.</title>
        <authorList>
            <person name="Gilroy R."/>
            <person name="Ravi A."/>
            <person name="Getino M."/>
            <person name="Pursley I."/>
            <person name="Horton D.L."/>
            <person name="Alikhan N.F."/>
            <person name="Baker D."/>
            <person name="Gharbi K."/>
            <person name="Hall N."/>
            <person name="Watson M."/>
            <person name="Adriaenssens E.M."/>
            <person name="Foster-Nyarko E."/>
            <person name="Jarju S."/>
            <person name="Secka A."/>
            <person name="Antonio M."/>
            <person name="Oren A."/>
            <person name="Chaudhuri R.R."/>
            <person name="La Ragione R."/>
            <person name="Hildebrand F."/>
            <person name="Pallen M.J."/>
        </authorList>
    </citation>
    <scope>NUCLEOTIDE SEQUENCE</scope>
    <source>
        <strain evidence="4">ChiHejej3B27-3195</strain>
    </source>
</reference>
<dbReference type="Gene3D" id="3.10.129.10">
    <property type="entry name" value="Hotdog Thioesterase"/>
    <property type="match status" value="1"/>
</dbReference>
<comment type="caution">
    <text evidence="4">The sequence shown here is derived from an EMBL/GenBank/DDBJ whole genome shotgun (WGS) entry which is preliminary data.</text>
</comment>
<feature type="domain" description="MaoC-like" evidence="3">
    <location>
        <begin position="233"/>
        <end position="271"/>
    </location>
</feature>
<proteinExistence type="inferred from homology"/>
<dbReference type="SUPFAM" id="SSF54637">
    <property type="entry name" value="Thioesterase/thiol ester dehydrase-isomerase"/>
    <property type="match status" value="2"/>
</dbReference>
<reference evidence="4" key="2">
    <citation type="submission" date="2021-04" db="EMBL/GenBank/DDBJ databases">
        <authorList>
            <person name="Gilroy R."/>
        </authorList>
    </citation>
    <scope>NUCLEOTIDE SEQUENCE</scope>
    <source>
        <strain evidence="4">ChiHejej3B27-3195</strain>
    </source>
</reference>
<dbReference type="Proteomes" id="UP000824151">
    <property type="component" value="Unassembled WGS sequence"/>
</dbReference>
<evidence type="ECO:0000256" key="2">
    <source>
        <dbReference type="SAM" id="MobiDB-lite"/>
    </source>
</evidence>
<dbReference type="InterPro" id="IPR029069">
    <property type="entry name" value="HotDog_dom_sf"/>
</dbReference>
<evidence type="ECO:0000313" key="4">
    <source>
        <dbReference type="EMBL" id="HIW99825.1"/>
    </source>
</evidence>
<comment type="similarity">
    <text evidence="1">Belongs to the enoyl-CoA hydratase/isomerase family.</text>
</comment>
<organism evidence="4 5">
    <name type="scientific">Candidatus Nesterenkonia stercoripullorum</name>
    <dbReference type="NCBI Taxonomy" id="2838701"/>
    <lineage>
        <taxon>Bacteria</taxon>
        <taxon>Bacillati</taxon>
        <taxon>Actinomycetota</taxon>
        <taxon>Actinomycetes</taxon>
        <taxon>Micrococcales</taxon>
        <taxon>Micrococcaceae</taxon>
        <taxon>Nesterenkonia</taxon>
    </lineage>
</organism>
<feature type="region of interest" description="Disordered" evidence="2">
    <location>
        <begin position="185"/>
        <end position="212"/>
    </location>
</feature>
<evidence type="ECO:0000256" key="1">
    <source>
        <dbReference type="ARBA" id="ARBA00005254"/>
    </source>
</evidence>
<dbReference type="PANTHER" id="PTHR43841:SF3">
    <property type="entry name" value="(3R)-HYDROXYACYL-ACP DEHYDRATASE SUBUNIT HADB"/>
    <property type="match status" value="1"/>
</dbReference>
<dbReference type="AlphaFoldDB" id="A0A9D1USY8"/>
<accession>A0A9D1USY8</accession>
<protein>
    <recommendedName>
        <fullName evidence="3">MaoC-like domain-containing protein</fullName>
    </recommendedName>
</protein>
<sequence length="289" mass="30576">MQDTVDIPRPARLYRRIAATALRRRLIPKRREAVLPERTLIAEHPGISSTTAAQYTRLLGGEAYDGQHRQSLASVLVHTAGFPLQMALMGRPDFPLPLLGLVHLHNRVEHRRPIPPDVPLHVTVTARHLAAHRRGTQVEIVVDITPVADSQAGETATSGSVPAEPAWTGVSTYLCRGLHLLDAEGGTGSPGSGPGKSASGAGGHAAGGSRADTRLELPPKTALWHFSAGAGRDYASVSGDFNPIHLSSAVAKAFGMPAAILHGMYAAGMALEGREPEHAGHSWEVTFAS</sequence>
<dbReference type="EMBL" id="DXGD01000249">
    <property type="protein sequence ID" value="HIW99825.1"/>
    <property type="molecule type" value="Genomic_DNA"/>
</dbReference>
<gene>
    <name evidence="4" type="ORF">H9871_06745</name>
</gene>
<name>A0A9D1USY8_9MICC</name>
<dbReference type="PANTHER" id="PTHR43841">
    <property type="entry name" value="3-HYDROXYACYL-THIOESTER DEHYDRATASE HTDX-RELATED"/>
    <property type="match status" value="1"/>
</dbReference>